<proteinExistence type="predicted"/>
<evidence type="ECO:0000313" key="2">
    <source>
        <dbReference type="Proteomes" id="UP001367508"/>
    </source>
</evidence>
<reference evidence="1 2" key="1">
    <citation type="submission" date="2024-01" db="EMBL/GenBank/DDBJ databases">
        <title>The genomes of 5 underutilized Papilionoideae crops provide insights into root nodulation and disease resistanc.</title>
        <authorList>
            <person name="Jiang F."/>
        </authorList>
    </citation>
    <scope>NUCLEOTIDE SEQUENCE [LARGE SCALE GENOMIC DNA]</scope>
    <source>
        <strain evidence="1">LVBAO_FW01</strain>
        <tissue evidence="1">Leaves</tissue>
    </source>
</reference>
<accession>A0AAN9KI14</accession>
<dbReference type="AlphaFoldDB" id="A0AAN9KI14"/>
<sequence>MQLYIMEQLLGKTKKDPRLRKIDGNRVKAEETENSTLGSGIFAVMCANLKRIHSMLNLQWNKRHKIAVPEEDNP</sequence>
<evidence type="ECO:0000313" key="1">
    <source>
        <dbReference type="EMBL" id="KAK7316119.1"/>
    </source>
</evidence>
<dbReference type="Proteomes" id="UP001367508">
    <property type="component" value="Unassembled WGS sequence"/>
</dbReference>
<name>A0AAN9KI14_CANGL</name>
<dbReference type="EMBL" id="JAYMYQ010000008">
    <property type="protein sequence ID" value="KAK7316119.1"/>
    <property type="molecule type" value="Genomic_DNA"/>
</dbReference>
<organism evidence="1 2">
    <name type="scientific">Canavalia gladiata</name>
    <name type="common">Sword bean</name>
    <name type="synonym">Dolichos gladiatus</name>
    <dbReference type="NCBI Taxonomy" id="3824"/>
    <lineage>
        <taxon>Eukaryota</taxon>
        <taxon>Viridiplantae</taxon>
        <taxon>Streptophyta</taxon>
        <taxon>Embryophyta</taxon>
        <taxon>Tracheophyta</taxon>
        <taxon>Spermatophyta</taxon>
        <taxon>Magnoliopsida</taxon>
        <taxon>eudicotyledons</taxon>
        <taxon>Gunneridae</taxon>
        <taxon>Pentapetalae</taxon>
        <taxon>rosids</taxon>
        <taxon>fabids</taxon>
        <taxon>Fabales</taxon>
        <taxon>Fabaceae</taxon>
        <taxon>Papilionoideae</taxon>
        <taxon>50 kb inversion clade</taxon>
        <taxon>NPAAA clade</taxon>
        <taxon>indigoferoid/millettioid clade</taxon>
        <taxon>Phaseoleae</taxon>
        <taxon>Canavalia</taxon>
    </lineage>
</organism>
<keyword evidence="2" id="KW-1185">Reference proteome</keyword>
<comment type="caution">
    <text evidence="1">The sequence shown here is derived from an EMBL/GenBank/DDBJ whole genome shotgun (WGS) entry which is preliminary data.</text>
</comment>
<protein>
    <submittedName>
        <fullName evidence="1">Uncharacterized protein</fullName>
    </submittedName>
</protein>
<gene>
    <name evidence="1" type="ORF">VNO77_34850</name>
</gene>